<feature type="domain" description="Sporulation stage II protein D amidase enhancer LytB N-terminal" evidence="1">
    <location>
        <begin position="74"/>
        <end position="162"/>
    </location>
</feature>
<dbReference type="EMBL" id="BSDX01000001">
    <property type="protein sequence ID" value="GLI53417.1"/>
    <property type="molecule type" value="Genomic_DNA"/>
</dbReference>
<proteinExistence type="predicted"/>
<comment type="caution">
    <text evidence="2">The sequence shown here is derived from an EMBL/GenBank/DDBJ whole genome shotgun (WGS) entry which is preliminary data.</text>
</comment>
<reference evidence="2" key="1">
    <citation type="submission" date="2022-12" db="EMBL/GenBank/DDBJ databases">
        <title>Reference genome sequencing for broad-spectrum identification of bacterial and archaeal isolates by mass spectrometry.</title>
        <authorList>
            <person name="Sekiguchi Y."/>
            <person name="Tourlousse D.M."/>
        </authorList>
    </citation>
    <scope>NUCLEOTIDE SEQUENCE</scope>
    <source>
        <strain evidence="2">TSL-P1</strain>
    </source>
</reference>
<dbReference type="InterPro" id="IPR013693">
    <property type="entry name" value="SpoIID/LytB_N"/>
</dbReference>
<dbReference type="AlphaFoldDB" id="A0A9W6LK72"/>
<gene>
    <name evidence="2" type="ORF">TISLANDTSLP1_11100</name>
</gene>
<dbReference type="GO" id="GO:0030435">
    <property type="term" value="P:sporulation resulting in formation of a cellular spore"/>
    <property type="evidence" value="ECO:0007669"/>
    <property type="project" value="InterPro"/>
</dbReference>
<dbReference type="Pfam" id="PF08486">
    <property type="entry name" value="SpoIID"/>
    <property type="match status" value="1"/>
</dbReference>
<name>A0A9W6LK72_9BACT</name>
<dbReference type="NCBIfam" id="TIGR02669">
    <property type="entry name" value="SpoIID_LytB"/>
    <property type="match status" value="1"/>
</dbReference>
<dbReference type="InterPro" id="IPR051922">
    <property type="entry name" value="Bact_Sporulation_Assoc"/>
</dbReference>
<dbReference type="PANTHER" id="PTHR30032">
    <property type="entry name" value="N-ACETYLMURAMOYL-L-ALANINE AMIDASE-RELATED"/>
    <property type="match status" value="1"/>
</dbReference>
<dbReference type="InterPro" id="IPR013486">
    <property type="entry name" value="SpoIID/LytB"/>
</dbReference>
<dbReference type="GO" id="GO:0030288">
    <property type="term" value="C:outer membrane-bounded periplasmic space"/>
    <property type="evidence" value="ECO:0007669"/>
    <property type="project" value="TreeGrafter"/>
</dbReference>
<evidence type="ECO:0000259" key="1">
    <source>
        <dbReference type="Pfam" id="PF08486"/>
    </source>
</evidence>
<keyword evidence="3" id="KW-1185">Reference proteome</keyword>
<protein>
    <recommendedName>
        <fullName evidence="1">Sporulation stage II protein D amidase enhancer LytB N-terminal domain-containing protein</fullName>
    </recommendedName>
</protein>
<dbReference type="Proteomes" id="UP001144297">
    <property type="component" value="Unassembled WGS sequence"/>
</dbReference>
<accession>A0A9W6LK72</accession>
<evidence type="ECO:0000313" key="2">
    <source>
        <dbReference type="EMBL" id="GLI53417.1"/>
    </source>
</evidence>
<evidence type="ECO:0000313" key="3">
    <source>
        <dbReference type="Proteomes" id="UP001144297"/>
    </source>
</evidence>
<organism evidence="2 3">
    <name type="scientific">Thermodesulfovibrio yellowstonii</name>
    <dbReference type="NCBI Taxonomy" id="28262"/>
    <lineage>
        <taxon>Bacteria</taxon>
        <taxon>Pseudomonadati</taxon>
        <taxon>Nitrospirota</taxon>
        <taxon>Thermodesulfovibrionia</taxon>
        <taxon>Thermodesulfovibrionales</taxon>
        <taxon>Thermodesulfovibrionaceae</taxon>
        <taxon>Thermodesulfovibrio</taxon>
    </lineage>
</organism>
<dbReference type="PANTHER" id="PTHR30032:SF4">
    <property type="entry name" value="AMIDASE ENHANCER"/>
    <property type="match status" value="1"/>
</dbReference>
<sequence>MKEMRLILPILITLIFSLQTYAMDKNSNSFIRVLLGDKRPSSNELEKIKKVAAKTIVNGSAYHGEIEIWKGNEGYFLINVIQLEDYVKGVVASEVGIHWPEEALKAQAVLARTYAVAHILRNRTKNFYDVTSSVFHQVYKEDEGTEEVEKAVRETKGQILSYNGEPVMAFYHACSVEKTEEPKEVFGKEYPYLKSVEVPSTPSPYTLWEKKISFEILEKVLSMTKISYVKIASYTTTGRVKELEFSDGKNKKLVKATELRRLLQWTALPSTMITSIRIEDDGIVFEGKGYGHGVGMCQWCAFQMAQEGKNYKEILQYFYPGTEINIINENN</sequence>